<feature type="transmembrane region" description="Helical" evidence="10">
    <location>
        <begin position="194"/>
        <end position="213"/>
    </location>
</feature>
<proteinExistence type="inferred from homology"/>
<feature type="transmembrane region" description="Helical" evidence="10">
    <location>
        <begin position="424"/>
        <end position="447"/>
    </location>
</feature>
<accession>A0AAW0JZS0</accession>
<dbReference type="InterPro" id="IPR018303">
    <property type="entry name" value="ATPase_P-typ_P_site"/>
</dbReference>
<dbReference type="SFLD" id="SFLDF00027">
    <property type="entry name" value="p-type_atpase"/>
    <property type="match status" value="1"/>
</dbReference>
<keyword evidence="6 10" id="KW-0067">ATP-binding</keyword>
<dbReference type="Gene3D" id="2.70.150.10">
    <property type="entry name" value="Calcium-transporting ATPase, cytoplasmic transduction domain A"/>
    <property type="match status" value="1"/>
</dbReference>
<comment type="similarity">
    <text evidence="2 10">Belongs to the cation transport ATPase (P-type) (TC 3.A.3) family. Type IB subfamily.</text>
</comment>
<dbReference type="SUPFAM" id="SSF56784">
    <property type="entry name" value="HAD-like"/>
    <property type="match status" value="1"/>
</dbReference>
<keyword evidence="4 10" id="KW-0479">Metal-binding</keyword>
<evidence type="ECO:0000256" key="6">
    <source>
        <dbReference type="ARBA" id="ARBA00022840"/>
    </source>
</evidence>
<dbReference type="GO" id="GO:0005507">
    <property type="term" value="F:copper ion binding"/>
    <property type="evidence" value="ECO:0007669"/>
    <property type="project" value="TreeGrafter"/>
</dbReference>
<keyword evidence="3 10" id="KW-0812">Transmembrane</keyword>
<evidence type="ECO:0000256" key="9">
    <source>
        <dbReference type="ARBA" id="ARBA00023136"/>
    </source>
</evidence>
<dbReference type="Pfam" id="PF00122">
    <property type="entry name" value="E1-E2_ATPase"/>
    <property type="match status" value="1"/>
</dbReference>
<dbReference type="InterPro" id="IPR036412">
    <property type="entry name" value="HAD-like_sf"/>
</dbReference>
<feature type="transmembrane region" description="Helical" evidence="10">
    <location>
        <begin position="262"/>
        <end position="280"/>
    </location>
</feature>
<dbReference type="SFLD" id="SFLDG00002">
    <property type="entry name" value="C1.7:_P-type_atpase_like"/>
    <property type="match status" value="1"/>
</dbReference>
<dbReference type="GO" id="GO:0016020">
    <property type="term" value="C:membrane"/>
    <property type="evidence" value="ECO:0007669"/>
    <property type="project" value="UniProtKB-SubCell"/>
</dbReference>
<dbReference type="SFLD" id="SFLDS00003">
    <property type="entry name" value="Haloacid_Dehalogenase"/>
    <property type="match status" value="1"/>
</dbReference>
<dbReference type="Gene3D" id="3.40.1110.10">
    <property type="entry name" value="Calcium-transporting ATPase, cytoplasmic domain N"/>
    <property type="match status" value="1"/>
</dbReference>
<dbReference type="GO" id="GO:0016887">
    <property type="term" value="F:ATP hydrolysis activity"/>
    <property type="evidence" value="ECO:0007669"/>
    <property type="project" value="InterPro"/>
</dbReference>
<evidence type="ECO:0000259" key="11">
    <source>
        <dbReference type="Pfam" id="PF00122"/>
    </source>
</evidence>
<name>A0AAW0JZS0_QUESU</name>
<sequence>MESTLSATTTTIALFTVSKALNRKLCRTPLSQCLSSQLLTRRFRCISTHYHHGNPFASSSSSLMKLCAASVLPARRRLECVASYAASFASGGGGGGGGGMTCGGCAASVKRILESQNGMKPEVVAFPDYNSDSGRDNFFKVFERKMEEKRSRLEESGRHLATTFICRNLAVSWALCAVCLFGHLSHFFGANASWIHAFHSTGFHLSLSLFTLLGPGRQLILDGVRSLLKGAPNMNTLVGLGALSSFTVSSLAALIPKLGWKAFFEEPIMLIAFVLLGRNLEQRAKIKATSDMTGLLSILPSKARLLVNDDAKELGSMVEVPCSSLSVGDQIIVLPGDRVPADGIVRAGRSTVDESSFTGEPLPVTKLPGSQVSAGSINLNGTLTVEVRRPGGETAMGDIFRLVEEAQSREAPVQRLADKVSGHFTYGVMALSAATFMFWSLFGAHILPGALYQGSSVSLALQLSCSVLVVACPCALGLATPTAVLVGTSLGATRGLLWRGGSILEKFAMVNTIVFDKTGTLTIGRPVVTKVVTPGCMRSTDSKENAHHTWSEVEVLKLAAGVETNTVHPVGKAIVEAARAVDCQNAKVVFFFFFFLVDGTFFEEPGSGTVGIIENKKVSVGTLDWIQRHGVNENPFQEVEDVKNQSVVYVGVDNALAGLIYFEDQIREDAGCVVESLTRQGINIYMLSGDKRMTVVVVGAVLVGVGEVVLCGDRVPSTEIERMIVLSGVKPDEKKKFISELQKDQNVVAMVGDGINDAAALASSDVGIAMGGGVGAASEVSSIVLMGNRLSQITSMQLLDALELSRLTMKTVKQNLWWAFAYNIVSVFPHQSIAVSFVLLLLFYFLVHLSSVSAST</sequence>
<dbReference type="FunFam" id="3.40.1110.10:FF:000071">
    <property type="entry name" value="Copper-transporting ATPase PAA1 chloroplastic"/>
    <property type="match status" value="1"/>
</dbReference>
<dbReference type="CDD" id="cd02079">
    <property type="entry name" value="P-type_ATPase_HM"/>
    <property type="match status" value="1"/>
</dbReference>
<evidence type="ECO:0000256" key="8">
    <source>
        <dbReference type="ARBA" id="ARBA00022989"/>
    </source>
</evidence>
<comment type="caution">
    <text evidence="12">The sequence shown here is derived from an EMBL/GenBank/DDBJ whole genome shotgun (WGS) entry which is preliminary data.</text>
</comment>
<dbReference type="PROSITE" id="PS00154">
    <property type="entry name" value="ATPASE_E1_E2"/>
    <property type="match status" value="1"/>
</dbReference>
<dbReference type="NCBIfam" id="TIGR01525">
    <property type="entry name" value="ATPase-IB_hvy"/>
    <property type="match status" value="1"/>
</dbReference>
<keyword evidence="7" id="KW-1278">Translocase</keyword>
<feature type="transmembrane region" description="Helical" evidence="10">
    <location>
        <begin position="168"/>
        <end position="188"/>
    </location>
</feature>
<dbReference type="InterPro" id="IPR001757">
    <property type="entry name" value="P_typ_ATPase"/>
</dbReference>
<keyword evidence="13" id="KW-1185">Reference proteome</keyword>
<dbReference type="SUPFAM" id="SSF81653">
    <property type="entry name" value="Calcium ATPase, transduction domain A"/>
    <property type="match status" value="1"/>
</dbReference>
<dbReference type="InterPro" id="IPR023298">
    <property type="entry name" value="ATPase_P-typ_TM_dom_sf"/>
</dbReference>
<evidence type="ECO:0000313" key="13">
    <source>
        <dbReference type="Proteomes" id="UP000237347"/>
    </source>
</evidence>
<evidence type="ECO:0000256" key="10">
    <source>
        <dbReference type="RuleBase" id="RU362081"/>
    </source>
</evidence>
<feature type="domain" description="P-type ATPase A" evidence="11">
    <location>
        <begin position="301"/>
        <end position="404"/>
    </location>
</feature>
<keyword evidence="8 10" id="KW-1133">Transmembrane helix</keyword>
<dbReference type="NCBIfam" id="TIGR01494">
    <property type="entry name" value="ATPase_P-type"/>
    <property type="match status" value="2"/>
</dbReference>
<dbReference type="SUPFAM" id="SSF81665">
    <property type="entry name" value="Calcium ATPase, transmembrane domain M"/>
    <property type="match status" value="1"/>
</dbReference>
<evidence type="ECO:0000256" key="7">
    <source>
        <dbReference type="ARBA" id="ARBA00022967"/>
    </source>
</evidence>
<dbReference type="InterPro" id="IPR008250">
    <property type="entry name" value="ATPase_P-typ_transduc_dom_A_sf"/>
</dbReference>
<comment type="subcellular location">
    <subcellularLocation>
        <location evidence="1">Membrane</location>
        <topology evidence="1">Multi-pass membrane protein</topology>
    </subcellularLocation>
</comment>
<dbReference type="GO" id="GO:0005524">
    <property type="term" value="F:ATP binding"/>
    <property type="evidence" value="ECO:0007669"/>
    <property type="project" value="UniProtKB-UniRule"/>
</dbReference>
<dbReference type="Pfam" id="PF00702">
    <property type="entry name" value="Hydrolase"/>
    <property type="match status" value="1"/>
</dbReference>
<dbReference type="InterPro" id="IPR059000">
    <property type="entry name" value="ATPase_P-type_domA"/>
</dbReference>
<dbReference type="InterPro" id="IPR023299">
    <property type="entry name" value="ATPase_P-typ_cyto_dom_N"/>
</dbReference>
<evidence type="ECO:0000256" key="1">
    <source>
        <dbReference type="ARBA" id="ARBA00004141"/>
    </source>
</evidence>
<keyword evidence="5 10" id="KW-0547">Nucleotide-binding</keyword>
<feature type="transmembrane region" description="Helical" evidence="10">
    <location>
        <begin position="816"/>
        <end position="847"/>
    </location>
</feature>
<evidence type="ECO:0000256" key="4">
    <source>
        <dbReference type="ARBA" id="ARBA00022723"/>
    </source>
</evidence>
<protein>
    <submittedName>
        <fullName evidence="12">Copper-transporting atpase paa1</fullName>
    </submittedName>
</protein>
<feature type="transmembrane region" description="Helical" evidence="10">
    <location>
        <begin position="234"/>
        <end position="256"/>
    </location>
</feature>
<keyword evidence="9 10" id="KW-0472">Membrane</keyword>
<organism evidence="12 13">
    <name type="scientific">Quercus suber</name>
    <name type="common">Cork oak</name>
    <dbReference type="NCBI Taxonomy" id="58331"/>
    <lineage>
        <taxon>Eukaryota</taxon>
        <taxon>Viridiplantae</taxon>
        <taxon>Streptophyta</taxon>
        <taxon>Embryophyta</taxon>
        <taxon>Tracheophyta</taxon>
        <taxon>Spermatophyta</taxon>
        <taxon>Magnoliopsida</taxon>
        <taxon>eudicotyledons</taxon>
        <taxon>Gunneridae</taxon>
        <taxon>Pentapetalae</taxon>
        <taxon>rosids</taxon>
        <taxon>fabids</taxon>
        <taxon>Fagales</taxon>
        <taxon>Fagaceae</taxon>
        <taxon>Quercus</taxon>
    </lineage>
</organism>
<dbReference type="GO" id="GO:0055070">
    <property type="term" value="P:copper ion homeostasis"/>
    <property type="evidence" value="ECO:0007669"/>
    <property type="project" value="TreeGrafter"/>
</dbReference>
<reference evidence="12 13" key="1">
    <citation type="journal article" date="2018" name="Sci. Data">
        <title>The draft genome sequence of cork oak.</title>
        <authorList>
            <person name="Ramos A.M."/>
            <person name="Usie A."/>
            <person name="Barbosa P."/>
            <person name="Barros P.M."/>
            <person name="Capote T."/>
            <person name="Chaves I."/>
            <person name="Simoes F."/>
            <person name="Abreu I."/>
            <person name="Carrasquinho I."/>
            <person name="Faro C."/>
            <person name="Guimaraes J.B."/>
            <person name="Mendonca D."/>
            <person name="Nobrega F."/>
            <person name="Rodrigues L."/>
            <person name="Saibo N.J.M."/>
            <person name="Varela M.C."/>
            <person name="Egas C."/>
            <person name="Matos J."/>
            <person name="Miguel C.M."/>
            <person name="Oliveira M.M."/>
            <person name="Ricardo C.P."/>
            <person name="Goncalves S."/>
        </authorList>
    </citation>
    <scope>NUCLEOTIDE SEQUENCE [LARGE SCALE GENOMIC DNA]</scope>
    <source>
        <strain evidence="13">cv. HL8</strain>
    </source>
</reference>
<evidence type="ECO:0000256" key="3">
    <source>
        <dbReference type="ARBA" id="ARBA00022692"/>
    </source>
</evidence>
<dbReference type="InterPro" id="IPR027256">
    <property type="entry name" value="P-typ_ATPase_IB"/>
</dbReference>
<dbReference type="EMBL" id="PKMF04000442">
    <property type="protein sequence ID" value="KAK7831531.1"/>
    <property type="molecule type" value="Genomic_DNA"/>
</dbReference>
<dbReference type="GO" id="GO:0043682">
    <property type="term" value="F:P-type divalent copper transporter activity"/>
    <property type="evidence" value="ECO:0007669"/>
    <property type="project" value="TreeGrafter"/>
</dbReference>
<dbReference type="PRINTS" id="PR00119">
    <property type="entry name" value="CATATPASE"/>
</dbReference>
<dbReference type="InterPro" id="IPR044492">
    <property type="entry name" value="P_typ_ATPase_HD_dom"/>
</dbReference>
<dbReference type="InterPro" id="IPR023214">
    <property type="entry name" value="HAD_sf"/>
</dbReference>
<dbReference type="Gene3D" id="3.40.50.1000">
    <property type="entry name" value="HAD superfamily/HAD-like"/>
    <property type="match status" value="1"/>
</dbReference>
<dbReference type="Proteomes" id="UP000237347">
    <property type="component" value="Unassembled WGS sequence"/>
</dbReference>
<dbReference type="PANTHER" id="PTHR43520">
    <property type="entry name" value="ATP7, ISOFORM B"/>
    <property type="match status" value="1"/>
</dbReference>
<dbReference type="AlphaFoldDB" id="A0AAW0JZS0"/>
<dbReference type="FunFam" id="2.70.150.10:FF:000002">
    <property type="entry name" value="Copper-transporting ATPase 1, putative"/>
    <property type="match status" value="1"/>
</dbReference>
<dbReference type="PANTHER" id="PTHR43520:SF22">
    <property type="entry name" value="COPPER-TRANSPORTING ATPASE PAA1, CHLOROPLASTIC"/>
    <property type="match status" value="1"/>
</dbReference>
<evidence type="ECO:0000313" key="12">
    <source>
        <dbReference type="EMBL" id="KAK7831531.1"/>
    </source>
</evidence>
<feature type="transmembrane region" description="Helical" evidence="10">
    <location>
        <begin position="459"/>
        <end position="486"/>
    </location>
</feature>
<gene>
    <name evidence="12" type="primary">PAA1_0</name>
    <name evidence="12" type="ORF">CFP56_027228</name>
</gene>
<evidence type="ECO:0000256" key="2">
    <source>
        <dbReference type="ARBA" id="ARBA00006024"/>
    </source>
</evidence>
<evidence type="ECO:0000256" key="5">
    <source>
        <dbReference type="ARBA" id="ARBA00022741"/>
    </source>
</evidence>